<organism evidence="1">
    <name type="scientific">marine metagenome</name>
    <dbReference type="NCBI Taxonomy" id="408172"/>
    <lineage>
        <taxon>unclassified sequences</taxon>
        <taxon>metagenomes</taxon>
        <taxon>ecological metagenomes</taxon>
    </lineage>
</organism>
<dbReference type="InterPro" id="IPR017850">
    <property type="entry name" value="Alkaline_phosphatase_core_sf"/>
</dbReference>
<sequence>MSLDNYACFRGISDGRYKFARYFKPAEHHTPEDWQTLTGHNELELYDTLEDPDECNNLAQDPGPKTRPLILTLNAKLNELISTEIGVDDGSYYPPGRDYTLATRP</sequence>
<dbReference type="SUPFAM" id="SSF53649">
    <property type="entry name" value="Alkaline phosphatase-like"/>
    <property type="match status" value="1"/>
</dbReference>
<dbReference type="EMBL" id="UINC01175362">
    <property type="protein sequence ID" value="SVD81955.1"/>
    <property type="molecule type" value="Genomic_DNA"/>
</dbReference>
<gene>
    <name evidence="1" type="ORF">METZ01_LOCUS434809</name>
</gene>
<name>A0A382YGI0_9ZZZZ</name>
<accession>A0A382YGI0</accession>
<dbReference type="AlphaFoldDB" id="A0A382YGI0"/>
<proteinExistence type="predicted"/>
<evidence type="ECO:0000313" key="1">
    <source>
        <dbReference type="EMBL" id="SVD81955.1"/>
    </source>
</evidence>
<reference evidence="1" key="1">
    <citation type="submission" date="2018-05" db="EMBL/GenBank/DDBJ databases">
        <authorList>
            <person name="Lanie J.A."/>
            <person name="Ng W.-L."/>
            <person name="Kazmierczak K.M."/>
            <person name="Andrzejewski T.M."/>
            <person name="Davidsen T.M."/>
            <person name="Wayne K.J."/>
            <person name="Tettelin H."/>
            <person name="Glass J.I."/>
            <person name="Rusch D."/>
            <person name="Podicherti R."/>
            <person name="Tsui H.-C.T."/>
            <person name="Winkler M.E."/>
        </authorList>
    </citation>
    <scope>NUCLEOTIDE SEQUENCE</scope>
</reference>
<protein>
    <recommendedName>
        <fullName evidence="2">N-sulphoglucosamine sulphohydrolase C-terminal domain-containing protein</fullName>
    </recommendedName>
</protein>
<evidence type="ECO:0008006" key="2">
    <source>
        <dbReference type="Google" id="ProtNLM"/>
    </source>
</evidence>
<dbReference type="Gene3D" id="3.40.720.10">
    <property type="entry name" value="Alkaline Phosphatase, subunit A"/>
    <property type="match status" value="1"/>
</dbReference>